<dbReference type="Proteomes" id="UP001183607">
    <property type="component" value="Unassembled WGS sequence"/>
</dbReference>
<dbReference type="Gene3D" id="2.30.110.10">
    <property type="entry name" value="Electron Transport, Fmn-binding Protein, Chain A"/>
    <property type="match status" value="1"/>
</dbReference>
<dbReference type="InterPro" id="IPR012349">
    <property type="entry name" value="Split_barrel_FMN-bd"/>
</dbReference>
<dbReference type="InterPro" id="IPR011576">
    <property type="entry name" value="Pyridox_Oxase_N"/>
</dbReference>
<evidence type="ECO:0000313" key="4">
    <source>
        <dbReference type="Proteomes" id="UP001183607"/>
    </source>
</evidence>
<dbReference type="InterPro" id="IPR024029">
    <property type="entry name" value="Pyridox_Oxase_FMN-dep"/>
</dbReference>
<evidence type="ECO:0000313" key="3">
    <source>
        <dbReference type="EMBL" id="MDT0417390.1"/>
    </source>
</evidence>
<dbReference type="NCBIfam" id="TIGR04025">
    <property type="entry name" value="PPOX_FMN_DR2398"/>
    <property type="match status" value="1"/>
</dbReference>
<dbReference type="RefSeq" id="WP_093853137.1">
    <property type="nucleotide sequence ID" value="NZ_JAVRER010000027.1"/>
</dbReference>
<gene>
    <name evidence="3" type="ORF">RM574_18015</name>
</gene>
<comment type="caution">
    <text evidence="3">The sequence shown here is derived from an EMBL/GenBank/DDBJ whole genome shotgun (WGS) entry which is preliminary data.</text>
</comment>
<reference evidence="4" key="1">
    <citation type="submission" date="2023-07" db="EMBL/GenBank/DDBJ databases">
        <title>30 novel species of actinomycetes from the DSMZ collection.</title>
        <authorList>
            <person name="Nouioui I."/>
        </authorList>
    </citation>
    <scope>NUCLEOTIDE SEQUENCE [LARGE SCALE GENOMIC DNA]</scope>
    <source>
        <strain evidence="4">DSM 41982</strain>
    </source>
</reference>
<organism evidence="3 4">
    <name type="scientific">Streptomyces evansiae</name>
    <dbReference type="NCBI Taxonomy" id="3075535"/>
    <lineage>
        <taxon>Bacteria</taxon>
        <taxon>Bacillati</taxon>
        <taxon>Actinomycetota</taxon>
        <taxon>Actinomycetes</taxon>
        <taxon>Kitasatosporales</taxon>
        <taxon>Streptomycetaceae</taxon>
        <taxon>Streptomyces</taxon>
    </lineage>
</organism>
<evidence type="ECO:0000256" key="1">
    <source>
        <dbReference type="SAM" id="MobiDB-lite"/>
    </source>
</evidence>
<dbReference type="Pfam" id="PF01243">
    <property type="entry name" value="PNPOx_N"/>
    <property type="match status" value="1"/>
</dbReference>
<dbReference type="PANTHER" id="PTHR42815">
    <property type="entry name" value="FAD-BINDING, PUTATIVE (AFU_ORTHOLOGUE AFUA_6G07600)-RELATED"/>
    <property type="match status" value="1"/>
</dbReference>
<protein>
    <submittedName>
        <fullName evidence="3">Pyridoxamine 5'-phosphate oxidase family protein</fullName>
    </submittedName>
</protein>
<proteinExistence type="predicted"/>
<dbReference type="EMBL" id="JAVRER010000027">
    <property type="protein sequence ID" value="MDT0417390.1"/>
    <property type="molecule type" value="Genomic_DNA"/>
</dbReference>
<accession>A0ABD5EAW2</accession>
<sequence>MSTLTGHEGPTAPTAPPVPAPGAEARPAVTVPATEIRSPQELSALLGEPWPIVIEKVHDRLAPEDLDILARAPFCVLSTSDEDGNCDASPRGDLPGFTHVVDSSTIALPERPGNRRGDSLHNILRNPHVGLLYLIPGGKEVLRVNGRARVLSEAPYFDAMTATAAGKALRPALAIEIAIDEIFLHCPQSLRRAALWK</sequence>
<feature type="domain" description="Pyridoxamine 5'-phosphate oxidase N-terminal" evidence="2">
    <location>
        <begin position="64"/>
        <end position="186"/>
    </location>
</feature>
<feature type="region of interest" description="Disordered" evidence="1">
    <location>
        <begin position="1"/>
        <end position="26"/>
    </location>
</feature>
<dbReference type="AlphaFoldDB" id="A0ABD5EAW2"/>
<dbReference type="SUPFAM" id="SSF50475">
    <property type="entry name" value="FMN-binding split barrel"/>
    <property type="match status" value="1"/>
</dbReference>
<evidence type="ECO:0000259" key="2">
    <source>
        <dbReference type="Pfam" id="PF01243"/>
    </source>
</evidence>
<dbReference type="PANTHER" id="PTHR42815:SF2">
    <property type="entry name" value="FAD-BINDING, PUTATIVE (AFU_ORTHOLOGUE AFUA_6G07600)-RELATED"/>
    <property type="match status" value="1"/>
</dbReference>
<name>A0ABD5EAW2_9ACTN</name>